<dbReference type="Proteomes" id="UP000766486">
    <property type="component" value="Unassembled WGS sequence"/>
</dbReference>
<proteinExistence type="predicted"/>
<gene>
    <name evidence="2" type="ORF">CLO192961_LOCUS87496</name>
</gene>
<protein>
    <recommendedName>
        <fullName evidence="1">Ysc84 actin-binding domain-containing protein</fullName>
    </recommendedName>
</protein>
<evidence type="ECO:0000313" key="3">
    <source>
        <dbReference type="Proteomes" id="UP000766486"/>
    </source>
</evidence>
<organism evidence="2 3">
    <name type="scientific">Bionectria ochroleuca</name>
    <name type="common">Gliocladium roseum</name>
    <dbReference type="NCBI Taxonomy" id="29856"/>
    <lineage>
        <taxon>Eukaryota</taxon>
        <taxon>Fungi</taxon>
        <taxon>Dikarya</taxon>
        <taxon>Ascomycota</taxon>
        <taxon>Pezizomycotina</taxon>
        <taxon>Sordariomycetes</taxon>
        <taxon>Hypocreomycetidae</taxon>
        <taxon>Hypocreales</taxon>
        <taxon>Bionectriaceae</taxon>
        <taxon>Clonostachys</taxon>
    </lineage>
</organism>
<reference evidence="2 3" key="1">
    <citation type="submission" date="2019-06" db="EMBL/GenBank/DDBJ databases">
        <authorList>
            <person name="Broberg M."/>
        </authorList>
    </citation>
    <scope>NUCLEOTIDE SEQUENCE [LARGE SCALE GENOMIC DNA]</scope>
</reference>
<feature type="domain" description="Ysc84 actin-binding" evidence="1">
    <location>
        <begin position="2"/>
        <end position="103"/>
    </location>
</feature>
<dbReference type="InterPro" id="IPR007461">
    <property type="entry name" value="Ysc84_actin-binding"/>
</dbReference>
<evidence type="ECO:0000313" key="2">
    <source>
        <dbReference type="EMBL" id="VUC22493.1"/>
    </source>
</evidence>
<name>A0ABY6TVI2_BIOOC</name>
<dbReference type="InterPro" id="IPR051702">
    <property type="entry name" value="SH3_domain_YSC84-like"/>
</dbReference>
<dbReference type="EMBL" id="CABFNS010000613">
    <property type="protein sequence ID" value="VUC22493.1"/>
    <property type="molecule type" value="Genomic_DNA"/>
</dbReference>
<accession>A0ABY6TVI2</accession>
<dbReference type="CDD" id="cd11524">
    <property type="entry name" value="SYLF"/>
    <property type="match status" value="1"/>
</dbReference>
<sequence>PAQVAAFTKPQVALGGNFGVSLGPVGSGSAINAAVTNPGRPAWSYIKSRGIWAGVQVDGTVIVSRADANSVFYNERGITAQKILQGDVAWPMGSRPLFEVLMALESAREYAPSVVEERGDVPPPARHMPIMDEKQVVMPEVRVTDTDEKELVPAYSDKDEELYASSLADEKERLAKADEKPAQ</sequence>
<comment type="caution">
    <text evidence="2">The sequence shown here is derived from an EMBL/GenBank/DDBJ whole genome shotgun (WGS) entry which is preliminary data.</text>
</comment>
<evidence type="ECO:0000259" key="1">
    <source>
        <dbReference type="Pfam" id="PF04366"/>
    </source>
</evidence>
<feature type="non-terminal residue" evidence="2">
    <location>
        <position position="1"/>
    </location>
</feature>
<dbReference type="Pfam" id="PF04366">
    <property type="entry name" value="Ysc84"/>
    <property type="match status" value="1"/>
</dbReference>
<dbReference type="PANTHER" id="PTHR15629">
    <property type="entry name" value="SH3YL1 PROTEIN"/>
    <property type="match status" value="1"/>
</dbReference>
<dbReference type="PANTHER" id="PTHR15629:SF8">
    <property type="entry name" value="DUF500 DOMAIN PROTEIN (AFU_ORTHOLOGUE AFUA_5G07310)"/>
    <property type="match status" value="1"/>
</dbReference>
<keyword evidence="3" id="KW-1185">Reference proteome</keyword>